<dbReference type="PANTHER" id="PTHR43298">
    <property type="entry name" value="MULTIDRUG RESISTANCE PROTEIN NORM-RELATED"/>
    <property type="match status" value="1"/>
</dbReference>
<dbReference type="GO" id="GO:0006811">
    <property type="term" value="P:monoatomic ion transport"/>
    <property type="evidence" value="ECO:0007669"/>
    <property type="project" value="UniProtKB-KW"/>
</dbReference>
<keyword evidence="9 13" id="KW-1133">Transmembrane helix</keyword>
<accession>A0A2A7AS78</accession>
<keyword evidence="7" id="KW-1003">Cell membrane</keyword>
<evidence type="ECO:0000256" key="8">
    <source>
        <dbReference type="ARBA" id="ARBA00022692"/>
    </source>
</evidence>
<evidence type="ECO:0000256" key="10">
    <source>
        <dbReference type="ARBA" id="ARBA00023065"/>
    </source>
</evidence>
<comment type="caution">
    <text evidence="14">The sequence shown here is derived from an EMBL/GenBank/DDBJ whole genome shotgun (WGS) entry which is preliminary data.</text>
</comment>
<evidence type="ECO:0000313" key="14">
    <source>
        <dbReference type="EMBL" id="PDX81921.1"/>
    </source>
</evidence>
<evidence type="ECO:0000256" key="4">
    <source>
        <dbReference type="ARBA" id="ARBA00020268"/>
    </source>
</evidence>
<feature type="transmembrane region" description="Helical" evidence="13">
    <location>
        <begin position="391"/>
        <end position="410"/>
    </location>
</feature>
<keyword evidence="6" id="KW-0050">Antiport</keyword>
<feature type="transmembrane region" description="Helical" evidence="13">
    <location>
        <begin position="52"/>
        <end position="75"/>
    </location>
</feature>
<evidence type="ECO:0000256" key="9">
    <source>
        <dbReference type="ARBA" id="ARBA00022989"/>
    </source>
</evidence>
<feature type="transmembrane region" description="Helical" evidence="13">
    <location>
        <begin position="96"/>
        <end position="119"/>
    </location>
</feature>
<dbReference type="InterPro" id="IPR050222">
    <property type="entry name" value="MATE_MdtK"/>
</dbReference>
<protein>
    <recommendedName>
        <fullName evidence="4">Probable multidrug resistance protein NorM</fullName>
    </recommendedName>
    <alternativeName>
        <fullName evidence="12">Multidrug-efflux transporter</fullName>
    </alternativeName>
</protein>
<comment type="similarity">
    <text evidence="3">Belongs to the multi antimicrobial extrusion (MATE) (TC 2.A.66.1) family.</text>
</comment>
<feature type="transmembrane region" description="Helical" evidence="13">
    <location>
        <begin position="361"/>
        <end position="379"/>
    </location>
</feature>
<feature type="transmembrane region" description="Helical" evidence="13">
    <location>
        <begin position="139"/>
        <end position="160"/>
    </location>
</feature>
<comment type="subcellular location">
    <subcellularLocation>
        <location evidence="2">Cell membrane</location>
        <topology evidence="2">Multi-pass membrane protein</topology>
    </subcellularLocation>
</comment>
<keyword evidence="5" id="KW-0813">Transport</keyword>
<gene>
    <name evidence="14" type="ORF">CGS58_05165</name>
</gene>
<evidence type="ECO:0000256" key="6">
    <source>
        <dbReference type="ARBA" id="ARBA00022449"/>
    </source>
</evidence>
<organism evidence="14 15">
    <name type="scientific">Faecalibacterium prausnitzii</name>
    <dbReference type="NCBI Taxonomy" id="853"/>
    <lineage>
        <taxon>Bacteria</taxon>
        <taxon>Bacillati</taxon>
        <taxon>Bacillota</taxon>
        <taxon>Clostridia</taxon>
        <taxon>Eubacteriales</taxon>
        <taxon>Oscillospiraceae</taxon>
        <taxon>Faecalibacterium</taxon>
    </lineage>
</organism>
<evidence type="ECO:0000256" key="5">
    <source>
        <dbReference type="ARBA" id="ARBA00022448"/>
    </source>
</evidence>
<comment type="function">
    <text evidence="1">Multidrug efflux pump.</text>
</comment>
<dbReference type="NCBIfam" id="TIGR00797">
    <property type="entry name" value="matE"/>
    <property type="match status" value="1"/>
</dbReference>
<evidence type="ECO:0000256" key="3">
    <source>
        <dbReference type="ARBA" id="ARBA00010199"/>
    </source>
</evidence>
<sequence>MEEIMKNEALFRTGSVWKSIFSMAVPSIIIILVMVLYNMADMFFVGCLGDTAQVAAVSVVGPVFSILAAVATMLGAGSSAVIARCFGAGEIEQGKICSSLCFWTSFFLGVLVSIGLLVGRVPLLGMLGSNAEIFPYAERYLQVLALGAPCFILSNSMAMLVRAEGAVKEGMIGNLLGTLVNCIFDPLFILVLNFGVSGAAAASVLGNLVATACYLRYIVKHGTVLTVDFRPALKKPQMLGELLAIGLPNGISSLLAGFASSFSNRLLVTHGTAAVAAMAAAGKTTMVISMIAMAICMGCQPLLAYSYGAGDAKRLKQLLKNLILLTVVFGVLAGAASFAGRNALIRMFIKEEGAFRLGTQLVTYLVLGSPVIGLTYLATNLLQSVGRASGAVVLSLLRQGLLLIPLLYLMNALCGVQGIAAAHLIADVGAAAISAGILLHGLRASVEKTAKV</sequence>
<feature type="transmembrane region" description="Helical" evidence="13">
    <location>
        <begin position="239"/>
        <end position="259"/>
    </location>
</feature>
<evidence type="ECO:0000256" key="12">
    <source>
        <dbReference type="ARBA" id="ARBA00031636"/>
    </source>
</evidence>
<dbReference type="PIRSF" id="PIRSF006603">
    <property type="entry name" value="DinF"/>
    <property type="match status" value="1"/>
</dbReference>
<keyword evidence="10" id="KW-0406">Ion transport</keyword>
<feature type="transmembrane region" description="Helical" evidence="13">
    <location>
        <begin position="172"/>
        <end position="192"/>
    </location>
</feature>
<evidence type="ECO:0000256" key="11">
    <source>
        <dbReference type="ARBA" id="ARBA00023136"/>
    </source>
</evidence>
<dbReference type="PANTHER" id="PTHR43298:SF2">
    <property type="entry name" value="FMN_FAD EXPORTER YEEO-RELATED"/>
    <property type="match status" value="1"/>
</dbReference>
<dbReference type="GO" id="GO:0005886">
    <property type="term" value="C:plasma membrane"/>
    <property type="evidence" value="ECO:0007669"/>
    <property type="project" value="UniProtKB-SubCell"/>
</dbReference>
<proteinExistence type="inferred from homology"/>
<evidence type="ECO:0000256" key="13">
    <source>
        <dbReference type="SAM" id="Phobius"/>
    </source>
</evidence>
<reference evidence="14 15" key="1">
    <citation type="journal article" date="2017" name="Front. Microbiol.">
        <title>New Insights into the Diversity of the Genus Faecalibacterium.</title>
        <authorList>
            <person name="Benevides L."/>
            <person name="Burman S."/>
            <person name="Martin R."/>
            <person name="Robert V."/>
            <person name="Thomas M."/>
            <person name="Miquel S."/>
            <person name="Chain F."/>
            <person name="Sokol H."/>
            <person name="Bermudez-Humaran L.G."/>
            <person name="Morrison M."/>
            <person name="Langella P."/>
            <person name="Azevedo V.A."/>
            <person name="Chatel J.M."/>
            <person name="Soares S."/>
        </authorList>
    </citation>
    <scope>NUCLEOTIDE SEQUENCE [LARGE SCALE GENOMIC DNA]</scope>
    <source>
        <strain evidence="14 15">CNCM I 4575</strain>
    </source>
</reference>
<dbReference type="InterPro" id="IPR048279">
    <property type="entry name" value="MdtK-like"/>
</dbReference>
<dbReference type="Pfam" id="PF01554">
    <property type="entry name" value="MatE"/>
    <property type="match status" value="2"/>
</dbReference>
<dbReference type="AlphaFoldDB" id="A0A2A7AS78"/>
<dbReference type="EMBL" id="NMTY01000009">
    <property type="protein sequence ID" value="PDX81921.1"/>
    <property type="molecule type" value="Genomic_DNA"/>
</dbReference>
<name>A0A2A7AS78_9FIRM</name>
<feature type="transmembrane region" description="Helical" evidence="13">
    <location>
        <begin position="287"/>
        <end position="310"/>
    </location>
</feature>
<dbReference type="InterPro" id="IPR002528">
    <property type="entry name" value="MATE_fam"/>
</dbReference>
<evidence type="ECO:0000256" key="7">
    <source>
        <dbReference type="ARBA" id="ARBA00022475"/>
    </source>
</evidence>
<feature type="transmembrane region" description="Helical" evidence="13">
    <location>
        <begin position="198"/>
        <end position="219"/>
    </location>
</feature>
<feature type="transmembrane region" description="Helical" evidence="13">
    <location>
        <begin position="416"/>
        <end position="439"/>
    </location>
</feature>
<keyword evidence="11 13" id="KW-0472">Membrane</keyword>
<evidence type="ECO:0000256" key="2">
    <source>
        <dbReference type="ARBA" id="ARBA00004651"/>
    </source>
</evidence>
<feature type="transmembrane region" description="Helical" evidence="13">
    <location>
        <begin position="322"/>
        <end position="341"/>
    </location>
</feature>
<dbReference type="Proteomes" id="UP000220005">
    <property type="component" value="Unassembled WGS sequence"/>
</dbReference>
<evidence type="ECO:0000256" key="1">
    <source>
        <dbReference type="ARBA" id="ARBA00003408"/>
    </source>
</evidence>
<keyword evidence="8 13" id="KW-0812">Transmembrane</keyword>
<evidence type="ECO:0000313" key="15">
    <source>
        <dbReference type="Proteomes" id="UP000220005"/>
    </source>
</evidence>
<feature type="transmembrane region" description="Helical" evidence="13">
    <location>
        <begin position="20"/>
        <end position="40"/>
    </location>
</feature>
<dbReference type="GO" id="GO:0042910">
    <property type="term" value="F:xenobiotic transmembrane transporter activity"/>
    <property type="evidence" value="ECO:0007669"/>
    <property type="project" value="InterPro"/>
</dbReference>
<dbReference type="GO" id="GO:0015297">
    <property type="term" value="F:antiporter activity"/>
    <property type="evidence" value="ECO:0007669"/>
    <property type="project" value="UniProtKB-KW"/>
</dbReference>